<dbReference type="Pfam" id="PF06953">
    <property type="entry name" value="ArsD"/>
    <property type="match status" value="1"/>
</dbReference>
<gene>
    <name evidence="1" type="ORF">NBG4_1050001</name>
</gene>
<dbReference type="OrthoDB" id="9801358at2"/>
<name>A0A2U3QE92_9BACT</name>
<organism evidence="1 2">
    <name type="scientific">Candidatus Sulfobium mesophilum</name>
    <dbReference type="NCBI Taxonomy" id="2016548"/>
    <lineage>
        <taxon>Bacteria</taxon>
        <taxon>Pseudomonadati</taxon>
        <taxon>Nitrospirota</taxon>
        <taxon>Nitrospiria</taxon>
        <taxon>Nitrospirales</taxon>
        <taxon>Nitrospiraceae</taxon>
        <taxon>Candidatus Sulfobium</taxon>
    </lineage>
</organism>
<dbReference type="NCBIfam" id="NF033727">
    <property type="entry name" value="chaperon_ArsD"/>
    <property type="match status" value="1"/>
</dbReference>
<keyword evidence="2" id="KW-1185">Reference proteome</keyword>
<dbReference type="GO" id="GO:0003677">
    <property type="term" value="F:DNA binding"/>
    <property type="evidence" value="ECO:0007669"/>
    <property type="project" value="InterPro"/>
</dbReference>
<dbReference type="EMBL" id="OUUY01000008">
    <property type="protein sequence ID" value="SPP99660.1"/>
    <property type="molecule type" value="Genomic_DNA"/>
</dbReference>
<reference evidence="2" key="1">
    <citation type="submission" date="2018-03" db="EMBL/GenBank/DDBJ databases">
        <authorList>
            <person name="Zecchin S."/>
        </authorList>
    </citation>
    <scope>NUCLEOTIDE SEQUENCE [LARGE SCALE GENOMIC DNA]</scope>
</reference>
<dbReference type="Proteomes" id="UP000245125">
    <property type="component" value="Unassembled WGS sequence"/>
</dbReference>
<evidence type="ECO:0000313" key="2">
    <source>
        <dbReference type="Proteomes" id="UP000245125"/>
    </source>
</evidence>
<dbReference type="InterPro" id="IPR010712">
    <property type="entry name" value="Arsenical-R_ArsD"/>
</dbReference>
<dbReference type="Gene3D" id="3.40.30.10">
    <property type="entry name" value="Glutaredoxin"/>
    <property type="match status" value="1"/>
</dbReference>
<accession>A0A2U3QE92</accession>
<proteinExistence type="predicted"/>
<sequence length="112" mass="12442">MKIAIYDPPLCCSSGLCGPTLDPVLVKMNDAILALKKQGVEVERFNLSQQIKEVMSNKTVAELIHKNGRKTLPVTFVNGEVFRTGEYPSYEDLCKVLGIEPLKHKPIALNIM</sequence>
<dbReference type="AlphaFoldDB" id="A0A2U3QE92"/>
<dbReference type="GO" id="GO:0045892">
    <property type="term" value="P:negative regulation of DNA-templated transcription"/>
    <property type="evidence" value="ECO:0007669"/>
    <property type="project" value="InterPro"/>
</dbReference>
<evidence type="ECO:0000313" key="1">
    <source>
        <dbReference type="EMBL" id="SPP99660.1"/>
    </source>
</evidence>
<dbReference type="GO" id="GO:0046685">
    <property type="term" value="P:response to arsenic-containing substance"/>
    <property type="evidence" value="ECO:0007669"/>
    <property type="project" value="InterPro"/>
</dbReference>
<protein>
    <submittedName>
        <fullName evidence="1">Arsenical resistance operon trans-acting repressor ArsD</fullName>
    </submittedName>
</protein>